<keyword evidence="2" id="KW-1185">Reference proteome</keyword>
<dbReference type="AlphaFoldDB" id="A0A811U9T0"/>
<evidence type="ECO:0000313" key="1">
    <source>
        <dbReference type="EMBL" id="CAD6995260.1"/>
    </source>
</evidence>
<evidence type="ECO:0000313" key="2">
    <source>
        <dbReference type="Proteomes" id="UP000606786"/>
    </source>
</evidence>
<dbReference type="Proteomes" id="UP000606786">
    <property type="component" value="Unassembled WGS sequence"/>
</dbReference>
<comment type="caution">
    <text evidence="1">The sequence shown here is derived from an EMBL/GenBank/DDBJ whole genome shotgun (WGS) entry which is preliminary data.</text>
</comment>
<organism evidence="1 2">
    <name type="scientific">Ceratitis capitata</name>
    <name type="common">Mediterranean fruit fly</name>
    <name type="synonym">Tephritis capitata</name>
    <dbReference type="NCBI Taxonomy" id="7213"/>
    <lineage>
        <taxon>Eukaryota</taxon>
        <taxon>Metazoa</taxon>
        <taxon>Ecdysozoa</taxon>
        <taxon>Arthropoda</taxon>
        <taxon>Hexapoda</taxon>
        <taxon>Insecta</taxon>
        <taxon>Pterygota</taxon>
        <taxon>Neoptera</taxon>
        <taxon>Endopterygota</taxon>
        <taxon>Diptera</taxon>
        <taxon>Brachycera</taxon>
        <taxon>Muscomorpha</taxon>
        <taxon>Tephritoidea</taxon>
        <taxon>Tephritidae</taxon>
        <taxon>Ceratitis</taxon>
        <taxon>Ceratitis</taxon>
    </lineage>
</organism>
<dbReference type="EMBL" id="CAJHJT010000001">
    <property type="protein sequence ID" value="CAD6995260.1"/>
    <property type="molecule type" value="Genomic_DNA"/>
</dbReference>
<accession>A0A811U9T0</accession>
<protein>
    <submittedName>
        <fullName evidence="1">(Mediterranean fruit fly) hypothetical protein</fullName>
    </submittedName>
</protein>
<name>A0A811U9T0_CERCA</name>
<proteinExistence type="predicted"/>
<reference evidence="1" key="1">
    <citation type="submission" date="2020-11" db="EMBL/GenBank/DDBJ databases">
        <authorList>
            <person name="Whitehead M."/>
        </authorList>
    </citation>
    <scope>NUCLEOTIDE SEQUENCE</scope>
    <source>
        <strain evidence="1">EGII</strain>
    </source>
</reference>
<sequence length="104" mass="11685">MNCSRTSGSLNNITTVRKHDVGQTKNFTSFFTGTTSFACFPQAEYGISVQTQVSMNFVLNQLKANFPTSPQKNYKTFIISFSNSTRVCLVSDSFVSNYNKYLHV</sequence>
<gene>
    <name evidence="1" type="ORF">CCAP1982_LOCUS3981</name>
</gene>